<organism evidence="1 2">
    <name type="scientific">Paraburkholderia lycopersici</name>
    <dbReference type="NCBI Taxonomy" id="416944"/>
    <lineage>
        <taxon>Bacteria</taxon>
        <taxon>Pseudomonadati</taxon>
        <taxon>Pseudomonadota</taxon>
        <taxon>Betaproteobacteria</taxon>
        <taxon>Burkholderiales</taxon>
        <taxon>Burkholderiaceae</taxon>
        <taxon>Paraburkholderia</taxon>
    </lineage>
</organism>
<dbReference type="STRING" id="416944.SAMN05421548_110103"/>
<dbReference type="InterPro" id="IPR011051">
    <property type="entry name" value="RmlC_Cupin_sf"/>
</dbReference>
<evidence type="ECO:0008006" key="3">
    <source>
        <dbReference type="Google" id="ProtNLM"/>
    </source>
</evidence>
<keyword evidence="2" id="KW-1185">Reference proteome</keyword>
<proteinExistence type="predicted"/>
<dbReference type="Proteomes" id="UP000198908">
    <property type="component" value="Unassembled WGS sequence"/>
</dbReference>
<name>A0A1G6PCI6_9BURK</name>
<gene>
    <name evidence="1" type="ORF">SAMN05421548_110103</name>
</gene>
<protein>
    <recommendedName>
        <fullName evidence="3">Cupin domain-containing protein</fullName>
    </recommendedName>
</protein>
<evidence type="ECO:0000313" key="1">
    <source>
        <dbReference type="EMBL" id="SDC77970.1"/>
    </source>
</evidence>
<dbReference type="AlphaFoldDB" id="A0A1G6PCI6"/>
<evidence type="ECO:0000313" key="2">
    <source>
        <dbReference type="Proteomes" id="UP000198908"/>
    </source>
</evidence>
<sequence length="56" mass="6348">MHFVPRGTPHNPVADDECWIVSIEPLQTKHTGDVESSLTKTIEEQLHRSPEERVIG</sequence>
<accession>A0A1G6PCI6</accession>
<dbReference type="SUPFAM" id="SSF51182">
    <property type="entry name" value="RmlC-like cupins"/>
    <property type="match status" value="1"/>
</dbReference>
<dbReference type="EMBL" id="FMYQ01000010">
    <property type="protein sequence ID" value="SDC77970.1"/>
    <property type="molecule type" value="Genomic_DNA"/>
</dbReference>
<reference evidence="2" key="1">
    <citation type="submission" date="2016-09" db="EMBL/GenBank/DDBJ databases">
        <authorList>
            <person name="Varghese N."/>
            <person name="Submissions S."/>
        </authorList>
    </citation>
    <scope>NUCLEOTIDE SEQUENCE [LARGE SCALE GENOMIC DNA]</scope>
    <source>
        <strain evidence="2">TNe-862</strain>
    </source>
</reference>